<organism evidence="1 2">
    <name type="scientific">Halorientalis regularis</name>
    <dbReference type="NCBI Taxonomy" id="660518"/>
    <lineage>
        <taxon>Archaea</taxon>
        <taxon>Methanobacteriati</taxon>
        <taxon>Methanobacteriota</taxon>
        <taxon>Stenosarchaea group</taxon>
        <taxon>Halobacteria</taxon>
        <taxon>Halobacteriales</taxon>
        <taxon>Haloarculaceae</taxon>
        <taxon>Halorientalis</taxon>
    </lineage>
</organism>
<dbReference type="RefSeq" id="WP_092693638.1">
    <property type="nucleotide sequence ID" value="NZ_FNBK01000011.1"/>
</dbReference>
<dbReference type="OrthoDB" id="199238at2157"/>
<proteinExistence type="predicted"/>
<protein>
    <submittedName>
        <fullName evidence="1">Uncharacterized protein</fullName>
    </submittedName>
</protein>
<dbReference type="InterPro" id="IPR055944">
    <property type="entry name" value="DUF7522"/>
</dbReference>
<gene>
    <name evidence="1" type="ORF">SAMN05216218_11183</name>
</gene>
<keyword evidence="2" id="KW-1185">Reference proteome</keyword>
<name>A0A1G7PYW1_9EURY</name>
<dbReference type="Proteomes" id="UP000199076">
    <property type="component" value="Unassembled WGS sequence"/>
</dbReference>
<dbReference type="Pfam" id="PF24366">
    <property type="entry name" value="DUF7522"/>
    <property type="match status" value="1"/>
</dbReference>
<dbReference type="EMBL" id="FNBK01000011">
    <property type="protein sequence ID" value="SDF91446.1"/>
    <property type="molecule type" value="Genomic_DNA"/>
</dbReference>
<reference evidence="2" key="1">
    <citation type="submission" date="2016-10" db="EMBL/GenBank/DDBJ databases">
        <authorList>
            <person name="Varghese N."/>
            <person name="Submissions S."/>
        </authorList>
    </citation>
    <scope>NUCLEOTIDE SEQUENCE [LARGE SCALE GENOMIC DNA]</scope>
    <source>
        <strain evidence="2">IBRC-M 10760</strain>
    </source>
</reference>
<evidence type="ECO:0000313" key="1">
    <source>
        <dbReference type="EMBL" id="SDF91446.1"/>
    </source>
</evidence>
<sequence>MTLCERVWDDLVGRYGADIRAVIRYHPIEYEERMRDDVRAQYTDSDVQSFVDEAIVNQLSLESKVDAVDLGPFHGLVRIFDDAWVLVWPDSLDEKSGFLVTLQRENSSVGIDAMEDIDAHLSEEIEPRIPAVQSV</sequence>
<evidence type="ECO:0000313" key="2">
    <source>
        <dbReference type="Proteomes" id="UP000199076"/>
    </source>
</evidence>
<dbReference type="AlphaFoldDB" id="A0A1G7PYW1"/>
<accession>A0A1G7PYW1</accession>